<name>A0A7W5Y0C7_9MICC</name>
<dbReference type="AlphaFoldDB" id="A0A7W5Y0C7"/>
<accession>A0A7W5Y0C7</accession>
<reference evidence="1 2" key="1">
    <citation type="submission" date="2020-08" db="EMBL/GenBank/DDBJ databases">
        <title>Sequencing the genomes of 1000 actinobacteria strains.</title>
        <authorList>
            <person name="Klenk H.-P."/>
        </authorList>
    </citation>
    <scope>NUCLEOTIDE SEQUENCE [LARGE SCALE GENOMIC DNA]</scope>
    <source>
        <strain evidence="1 2">DSM 28238</strain>
    </source>
</reference>
<evidence type="ECO:0000313" key="1">
    <source>
        <dbReference type="EMBL" id="MBB3668301.1"/>
    </source>
</evidence>
<keyword evidence="2" id="KW-1185">Reference proteome</keyword>
<dbReference type="InterPro" id="IPR029060">
    <property type="entry name" value="PIN-like_dom_sf"/>
</dbReference>
<protein>
    <submittedName>
        <fullName evidence="1">PIN domain nuclease of toxin-antitoxin system</fullName>
    </submittedName>
</protein>
<gene>
    <name evidence="1" type="ORF">FHX47_001931</name>
</gene>
<dbReference type="Proteomes" id="UP000547528">
    <property type="component" value="Unassembled WGS sequence"/>
</dbReference>
<sequence>MHHEAISALHKDPFDRLLVAQARHEGIILLTSDATVAEYGQPARLV</sequence>
<evidence type="ECO:0000313" key="2">
    <source>
        <dbReference type="Proteomes" id="UP000547528"/>
    </source>
</evidence>
<dbReference type="EMBL" id="JACIBT010000013">
    <property type="protein sequence ID" value="MBB3668301.1"/>
    <property type="molecule type" value="Genomic_DNA"/>
</dbReference>
<comment type="caution">
    <text evidence="1">The sequence shown here is derived from an EMBL/GenBank/DDBJ whole genome shotgun (WGS) entry which is preliminary data.</text>
</comment>
<proteinExistence type="predicted"/>
<dbReference type="RefSeq" id="WP_221206331.1">
    <property type="nucleotide sequence ID" value="NZ_BAABKR010000001.1"/>
</dbReference>
<organism evidence="1 2">
    <name type="scientific">Garicola koreensis</name>
    <dbReference type="NCBI Taxonomy" id="1262554"/>
    <lineage>
        <taxon>Bacteria</taxon>
        <taxon>Bacillati</taxon>
        <taxon>Actinomycetota</taxon>
        <taxon>Actinomycetes</taxon>
        <taxon>Micrococcales</taxon>
        <taxon>Micrococcaceae</taxon>
        <taxon>Garicola</taxon>
    </lineage>
</organism>
<dbReference type="SUPFAM" id="SSF88723">
    <property type="entry name" value="PIN domain-like"/>
    <property type="match status" value="1"/>
</dbReference>